<sequence>MSKCDNCKKSITKASPGLECSKCERIVHLNPKCTGLTNKQIAALKAASSLEWTCNECQQESPRRNSSIITPYDDDEDDETPVQINAKKLLTNISKEVEKAIKREMTQVSDSLQFHSAKLDEAVECIESFKKTIKALERRNMELINKNNNLETRVGALEQRLQEMEQEKLGRFVEIANVPKQKDENVKLLVNKIALHLKQSTEDIKSARRLYGRNDQSTNILVELNDEKIPGNWINAAKNIKPTVVQVLSNELNNNNTIYVREAMTKHHKHLFWNAKQELKVNHNYKYVWFKQGLVKARKDDGDKICTLRSMNDIHQLINNQD</sequence>
<gene>
    <name evidence="1" type="ORF">PYW08_013578</name>
</gene>
<comment type="caution">
    <text evidence="1">The sequence shown here is derived from an EMBL/GenBank/DDBJ whole genome shotgun (WGS) entry which is preliminary data.</text>
</comment>
<proteinExistence type="predicted"/>
<dbReference type="EMBL" id="CM056780">
    <property type="protein sequence ID" value="KAJ8716293.1"/>
    <property type="molecule type" value="Genomic_DNA"/>
</dbReference>
<accession>A0ACC2QH06</accession>
<protein>
    <submittedName>
        <fullName evidence="1">Uncharacterized protein</fullName>
    </submittedName>
</protein>
<keyword evidence="2" id="KW-1185">Reference proteome</keyword>
<dbReference type="Proteomes" id="UP001231649">
    <property type="component" value="Chromosome 4"/>
</dbReference>
<evidence type="ECO:0000313" key="2">
    <source>
        <dbReference type="Proteomes" id="UP001231649"/>
    </source>
</evidence>
<evidence type="ECO:0000313" key="1">
    <source>
        <dbReference type="EMBL" id="KAJ8716293.1"/>
    </source>
</evidence>
<organism evidence="1 2">
    <name type="scientific">Mythimna loreyi</name>
    <dbReference type="NCBI Taxonomy" id="667449"/>
    <lineage>
        <taxon>Eukaryota</taxon>
        <taxon>Metazoa</taxon>
        <taxon>Ecdysozoa</taxon>
        <taxon>Arthropoda</taxon>
        <taxon>Hexapoda</taxon>
        <taxon>Insecta</taxon>
        <taxon>Pterygota</taxon>
        <taxon>Neoptera</taxon>
        <taxon>Endopterygota</taxon>
        <taxon>Lepidoptera</taxon>
        <taxon>Glossata</taxon>
        <taxon>Ditrysia</taxon>
        <taxon>Noctuoidea</taxon>
        <taxon>Noctuidae</taxon>
        <taxon>Noctuinae</taxon>
        <taxon>Hadenini</taxon>
        <taxon>Mythimna</taxon>
    </lineage>
</organism>
<name>A0ACC2QH06_9NEOP</name>
<reference evidence="1" key="1">
    <citation type="submission" date="2023-03" db="EMBL/GenBank/DDBJ databases">
        <title>Chromosome-level genomes of two armyworms, Mythimna separata and Mythimna loreyi, provide insights into the biosynthesis and reception of sex pheromones.</title>
        <authorList>
            <person name="Zhao H."/>
        </authorList>
    </citation>
    <scope>NUCLEOTIDE SEQUENCE</scope>
    <source>
        <strain evidence="1">BeijingLab</strain>
    </source>
</reference>